<reference evidence="1 2" key="1">
    <citation type="submission" date="2011-01" db="EMBL/GenBank/DDBJ databases">
        <authorList>
            <person name="Muzny D."/>
            <person name="Qin X."/>
            <person name="Deng J."/>
            <person name="Jiang H."/>
            <person name="Liu Y."/>
            <person name="Qu J."/>
            <person name="Song X.-Z."/>
            <person name="Zhang L."/>
            <person name="Thornton R."/>
            <person name="Coyle M."/>
            <person name="Francisco L."/>
            <person name="Jackson L."/>
            <person name="Javaid M."/>
            <person name="Korchina V."/>
            <person name="Kovar C."/>
            <person name="Mata R."/>
            <person name="Mathew T."/>
            <person name="Ngo R."/>
            <person name="Nguyen L."/>
            <person name="Nguyen N."/>
            <person name="Okwuonu G."/>
            <person name="Ongeri F."/>
            <person name="Pham C."/>
            <person name="Simmons D."/>
            <person name="Wilczek-Boney K."/>
            <person name="Hale W."/>
            <person name="Jakkamsetti A."/>
            <person name="Pham P."/>
            <person name="Ruth R."/>
            <person name="San Lucas F."/>
            <person name="Warren J."/>
            <person name="Zhang J."/>
            <person name="Zhao Z."/>
            <person name="Zhou C."/>
            <person name="Zhu D."/>
            <person name="Lee S."/>
            <person name="Bess C."/>
            <person name="Blankenburg K."/>
            <person name="Forbes L."/>
            <person name="Fu Q."/>
            <person name="Gubbala S."/>
            <person name="Hirani K."/>
            <person name="Jayaseelan J.C."/>
            <person name="Lara F."/>
            <person name="Munidasa M."/>
            <person name="Palculict T."/>
            <person name="Patil S."/>
            <person name="Pu L.-L."/>
            <person name="Saada N."/>
            <person name="Tang L."/>
            <person name="Weissenberger G."/>
            <person name="Zhu Y."/>
            <person name="Hemphill L."/>
            <person name="Shang Y."/>
            <person name="Youmans B."/>
            <person name="Ayvaz T."/>
            <person name="Ross M."/>
            <person name="Santibanez J."/>
            <person name="Aqrawi P."/>
            <person name="Gross S."/>
            <person name="Joshi V."/>
            <person name="Fowler G."/>
            <person name="Nazareth L."/>
            <person name="Reid J."/>
            <person name="Worley K."/>
            <person name="Petrosino J."/>
            <person name="Highlander S."/>
            <person name="Gibbs R."/>
        </authorList>
    </citation>
    <scope>NUCLEOTIDE SEQUENCE [LARGE SCALE GENOMIC DNA]</scope>
    <source>
        <strain evidence="1 2">DSM 16608</strain>
    </source>
</reference>
<gene>
    <name evidence="1" type="ORF">HMPREF9141_0149</name>
</gene>
<proteinExistence type="predicted"/>
<dbReference type="Proteomes" id="UP000005697">
    <property type="component" value="Unassembled WGS sequence"/>
</dbReference>
<organism evidence="1 2">
    <name type="scientific">Prevotella multiformis DSM 16608</name>
    <dbReference type="NCBI Taxonomy" id="888743"/>
    <lineage>
        <taxon>Bacteria</taxon>
        <taxon>Pseudomonadati</taxon>
        <taxon>Bacteroidota</taxon>
        <taxon>Bacteroidia</taxon>
        <taxon>Bacteroidales</taxon>
        <taxon>Prevotellaceae</taxon>
        <taxon>Prevotella</taxon>
    </lineage>
</organism>
<dbReference type="AlphaFoldDB" id="F0F3I3"/>
<comment type="caution">
    <text evidence="1">The sequence shown here is derived from an EMBL/GenBank/DDBJ whole genome shotgun (WGS) entry which is preliminary data.</text>
</comment>
<protein>
    <submittedName>
        <fullName evidence="1">Uncharacterized protein</fullName>
    </submittedName>
</protein>
<sequence length="52" mass="6076">MNLYPTPSVFVNPSFPARKGRCRFLFISCFPERNTVDYKAIFMKETVSFHGK</sequence>
<dbReference type="EMBL" id="AEWX01000001">
    <property type="protein sequence ID" value="EGC21399.1"/>
    <property type="molecule type" value="Genomic_DNA"/>
</dbReference>
<accession>F0F3I3</accession>
<evidence type="ECO:0000313" key="2">
    <source>
        <dbReference type="Proteomes" id="UP000005697"/>
    </source>
</evidence>
<dbReference type="HOGENOM" id="CLU_3083234_0_0_10"/>
<name>F0F3I3_9BACT</name>
<dbReference type="STRING" id="888743.HMPREF9141_0149"/>
<evidence type="ECO:0000313" key="1">
    <source>
        <dbReference type="EMBL" id="EGC21399.1"/>
    </source>
</evidence>
<keyword evidence="2" id="KW-1185">Reference proteome</keyword>